<evidence type="ECO:0000256" key="5">
    <source>
        <dbReference type="ARBA" id="ARBA00023157"/>
    </source>
</evidence>
<keyword evidence="2" id="KW-0964">Secreted</keyword>
<feature type="domain" description="UPF0506" evidence="7">
    <location>
        <begin position="32"/>
        <end position="89"/>
    </location>
</feature>
<evidence type="ECO:0000313" key="8">
    <source>
        <dbReference type="EMBL" id="KAF8566545.1"/>
    </source>
</evidence>
<sequence>MRLSSGRLVNHTLYSYLFIVQVIFLPETTAKCVGLNGICDGTMAFRCCGNLKCELRGAFAGRCKTCIAAGRPCALNSHCCSGRCSALNCMEF</sequence>
<keyword evidence="9" id="KW-1185">Reference proteome</keyword>
<evidence type="ECO:0000256" key="2">
    <source>
        <dbReference type="ARBA" id="ARBA00022525"/>
    </source>
</evidence>
<protein>
    <recommendedName>
        <fullName evidence="7">UPF0506 domain-containing protein</fullName>
    </recommendedName>
</protein>
<comment type="caution">
    <text evidence="8">The sequence shown here is derived from an EMBL/GenBank/DDBJ whole genome shotgun (WGS) entry which is preliminary data.</text>
</comment>
<comment type="subcellular location">
    <subcellularLocation>
        <location evidence="1">Secreted</location>
    </subcellularLocation>
</comment>
<dbReference type="EMBL" id="JTDF01004956">
    <property type="protein sequence ID" value="KAF8566545.1"/>
    <property type="molecule type" value="Genomic_DNA"/>
</dbReference>
<organism evidence="8 9">
    <name type="scientific">Paragonimus westermani</name>
    <dbReference type="NCBI Taxonomy" id="34504"/>
    <lineage>
        <taxon>Eukaryota</taxon>
        <taxon>Metazoa</taxon>
        <taxon>Spiralia</taxon>
        <taxon>Lophotrochozoa</taxon>
        <taxon>Platyhelminthes</taxon>
        <taxon>Trematoda</taxon>
        <taxon>Digenea</taxon>
        <taxon>Plagiorchiida</taxon>
        <taxon>Troglotremata</taxon>
        <taxon>Troglotrematidae</taxon>
        <taxon>Paragonimus</taxon>
    </lineage>
</organism>
<reference evidence="8 9" key="1">
    <citation type="submission" date="2019-07" db="EMBL/GenBank/DDBJ databases">
        <title>Annotation for the trematode Paragonimus westermani.</title>
        <authorList>
            <person name="Choi Y.-J."/>
        </authorList>
    </citation>
    <scope>NUCLEOTIDE SEQUENCE [LARGE SCALE GENOMIC DNA]</scope>
    <source>
        <strain evidence="8">180907_Pwestermani</strain>
    </source>
</reference>
<name>A0A8T0DFF7_9TREM</name>
<dbReference type="AlphaFoldDB" id="A0A8T0DFF7"/>
<evidence type="ECO:0000313" key="9">
    <source>
        <dbReference type="Proteomes" id="UP000699462"/>
    </source>
</evidence>
<dbReference type="Pfam" id="PF11703">
    <property type="entry name" value="UPF0506"/>
    <property type="match status" value="1"/>
</dbReference>
<keyword evidence="5" id="KW-1015">Disulfide bond</keyword>
<feature type="chain" id="PRO_5035790159" description="UPF0506 domain-containing protein" evidence="6">
    <location>
        <begin position="31"/>
        <end position="92"/>
    </location>
</feature>
<evidence type="ECO:0000256" key="6">
    <source>
        <dbReference type="SAM" id="SignalP"/>
    </source>
</evidence>
<proteinExistence type="predicted"/>
<keyword evidence="3 6" id="KW-0732">Signal</keyword>
<dbReference type="GO" id="GO:0005576">
    <property type="term" value="C:extracellular region"/>
    <property type="evidence" value="ECO:0007669"/>
    <property type="project" value="UniProtKB-SubCell"/>
</dbReference>
<dbReference type="InterPro" id="IPR021712">
    <property type="entry name" value="UPF0506"/>
</dbReference>
<dbReference type="Proteomes" id="UP000699462">
    <property type="component" value="Unassembled WGS sequence"/>
</dbReference>
<accession>A0A8T0DFF7</accession>
<gene>
    <name evidence="8" type="ORF">P879_02712</name>
</gene>
<evidence type="ECO:0000259" key="7">
    <source>
        <dbReference type="Pfam" id="PF11703"/>
    </source>
</evidence>
<evidence type="ECO:0000256" key="3">
    <source>
        <dbReference type="ARBA" id="ARBA00022729"/>
    </source>
</evidence>
<evidence type="ECO:0000256" key="4">
    <source>
        <dbReference type="ARBA" id="ARBA00022854"/>
    </source>
</evidence>
<keyword evidence="4" id="KW-0960">Knottin</keyword>
<evidence type="ECO:0000256" key="1">
    <source>
        <dbReference type="ARBA" id="ARBA00004613"/>
    </source>
</evidence>
<dbReference type="OrthoDB" id="6240294at2759"/>
<feature type="signal peptide" evidence="6">
    <location>
        <begin position="1"/>
        <end position="30"/>
    </location>
</feature>